<accession>A0A218XHI4</accession>
<dbReference type="AlphaFoldDB" id="A0A218XHI4"/>
<gene>
    <name evidence="2" type="ORF">CDL15_Pgr011615</name>
    <name evidence="3" type="ORF">CRG98_018455</name>
</gene>
<proteinExistence type="predicted"/>
<feature type="region of interest" description="Disordered" evidence="1">
    <location>
        <begin position="11"/>
        <end position="31"/>
    </location>
</feature>
<dbReference type="EMBL" id="MTKT01001770">
    <property type="protein sequence ID" value="OWM84230.1"/>
    <property type="molecule type" value="Genomic_DNA"/>
</dbReference>
<organism evidence="2 4">
    <name type="scientific">Punica granatum</name>
    <name type="common">Pomegranate</name>
    <dbReference type="NCBI Taxonomy" id="22663"/>
    <lineage>
        <taxon>Eukaryota</taxon>
        <taxon>Viridiplantae</taxon>
        <taxon>Streptophyta</taxon>
        <taxon>Embryophyta</taxon>
        <taxon>Tracheophyta</taxon>
        <taxon>Spermatophyta</taxon>
        <taxon>Magnoliopsida</taxon>
        <taxon>eudicotyledons</taxon>
        <taxon>Gunneridae</taxon>
        <taxon>Pentapetalae</taxon>
        <taxon>rosids</taxon>
        <taxon>malvids</taxon>
        <taxon>Myrtales</taxon>
        <taxon>Lythraceae</taxon>
        <taxon>Punica</taxon>
    </lineage>
</organism>
<reference evidence="2" key="2">
    <citation type="submission" date="2017-06" db="EMBL/GenBank/DDBJ databases">
        <title>The pomegranate genome and the genomics of punicalagin biosynthesis.</title>
        <authorList>
            <person name="Xu C."/>
        </authorList>
    </citation>
    <scope>NUCLEOTIDE SEQUENCE [LARGE SCALE GENOMIC DNA]</scope>
    <source>
        <tissue evidence="2">Fresh leaf</tissue>
    </source>
</reference>
<reference evidence="3 5" key="3">
    <citation type="submission" date="2017-11" db="EMBL/GenBank/DDBJ databases">
        <title>De-novo sequencing of pomegranate (Punica granatum L.) genome.</title>
        <authorList>
            <person name="Akparov Z."/>
            <person name="Amiraslanov A."/>
            <person name="Hajiyeva S."/>
            <person name="Abbasov M."/>
            <person name="Kaur K."/>
            <person name="Hamwieh A."/>
            <person name="Solovyev V."/>
            <person name="Salamov A."/>
            <person name="Braich B."/>
            <person name="Kosarev P."/>
            <person name="Mahmoud A."/>
            <person name="Hajiyev E."/>
            <person name="Babayeva S."/>
            <person name="Izzatullayeva V."/>
            <person name="Mammadov A."/>
            <person name="Mammadov A."/>
            <person name="Sharifova S."/>
            <person name="Ojaghi J."/>
            <person name="Eynullazada K."/>
            <person name="Bayramov B."/>
            <person name="Abdulazimova A."/>
            <person name="Shahmuradov I."/>
        </authorList>
    </citation>
    <scope>NUCLEOTIDE SEQUENCE [LARGE SCALE GENOMIC DNA]</scope>
    <source>
        <strain evidence="3">AG2017</strain>
        <strain evidence="5">cv. AG2017</strain>
        <tissue evidence="3">Leaf</tissue>
    </source>
</reference>
<evidence type="ECO:0000313" key="2">
    <source>
        <dbReference type="EMBL" id="OWM84230.1"/>
    </source>
</evidence>
<dbReference type="EMBL" id="PGOL01001070">
    <property type="protein sequence ID" value="PKI61135.1"/>
    <property type="molecule type" value="Genomic_DNA"/>
</dbReference>
<sequence length="71" mass="8177">MEKAELVDLKEVDEMMTGDGDGEGDQRKIDPEMETERLRLMSIKLTINMVRLYKSTIIKAKHFGSHCGEYD</sequence>
<name>A0A218XHI4_PUNGR</name>
<evidence type="ECO:0000313" key="4">
    <source>
        <dbReference type="Proteomes" id="UP000197138"/>
    </source>
</evidence>
<keyword evidence="5" id="KW-1185">Reference proteome</keyword>
<dbReference type="Proteomes" id="UP000197138">
    <property type="component" value="Unassembled WGS sequence"/>
</dbReference>
<evidence type="ECO:0000256" key="1">
    <source>
        <dbReference type="SAM" id="MobiDB-lite"/>
    </source>
</evidence>
<feature type="compositionally biased region" description="Acidic residues" evidence="1">
    <location>
        <begin position="14"/>
        <end position="23"/>
    </location>
</feature>
<dbReference type="Proteomes" id="UP000233551">
    <property type="component" value="Unassembled WGS sequence"/>
</dbReference>
<reference evidence="4" key="1">
    <citation type="journal article" date="2017" name="Plant J.">
        <title>The pomegranate (Punica granatum L.) genome and the genomics of punicalagin biosynthesis.</title>
        <authorList>
            <person name="Qin G."/>
            <person name="Xu C."/>
            <person name="Ming R."/>
            <person name="Tang H."/>
            <person name="Guyot R."/>
            <person name="Kramer E.M."/>
            <person name="Hu Y."/>
            <person name="Yi X."/>
            <person name="Qi Y."/>
            <person name="Xu X."/>
            <person name="Gao Z."/>
            <person name="Pan H."/>
            <person name="Jian J."/>
            <person name="Tian Y."/>
            <person name="Yue Z."/>
            <person name="Xu Y."/>
        </authorList>
    </citation>
    <scope>NUCLEOTIDE SEQUENCE [LARGE SCALE GENOMIC DNA]</scope>
    <source>
        <strain evidence="4">cv. Dabenzi</strain>
    </source>
</reference>
<comment type="caution">
    <text evidence="2">The sequence shown here is derived from an EMBL/GenBank/DDBJ whole genome shotgun (WGS) entry which is preliminary data.</text>
</comment>
<evidence type="ECO:0000313" key="5">
    <source>
        <dbReference type="Proteomes" id="UP000233551"/>
    </source>
</evidence>
<protein>
    <submittedName>
        <fullName evidence="2">Uncharacterized protein</fullName>
    </submittedName>
</protein>
<evidence type="ECO:0000313" key="3">
    <source>
        <dbReference type="EMBL" id="PKI61135.1"/>
    </source>
</evidence>